<evidence type="ECO:0008006" key="4">
    <source>
        <dbReference type="Google" id="ProtNLM"/>
    </source>
</evidence>
<accession>A0ABN9XT73</accession>
<feature type="region of interest" description="Disordered" evidence="1">
    <location>
        <begin position="381"/>
        <end position="404"/>
    </location>
</feature>
<evidence type="ECO:0000313" key="3">
    <source>
        <dbReference type="Proteomes" id="UP001189429"/>
    </source>
</evidence>
<dbReference type="InterPro" id="IPR029058">
    <property type="entry name" value="AB_hydrolase_fold"/>
</dbReference>
<dbReference type="SUPFAM" id="SSF53474">
    <property type="entry name" value="alpha/beta-Hydrolases"/>
    <property type="match status" value="1"/>
</dbReference>
<gene>
    <name evidence="2" type="ORF">PCOR1329_LOCUS79578</name>
</gene>
<sequence>MAVRWALEERRAVAGVDAASGPPPVAVVGSGFGGYAALQALLEHPDLFACGVAIGPTQSLAEWPRSYAPDAAARLGGVRAPAERWEELRDAPLLLVEYERDADGALFERMAPQGSDPREWPSALQYVQYVGDRLGGGGSRQSALDQYRRIDAFLFKHLSAIAGREALLREPFTYEVPFLAGCLFPQKAKGALSTHGRVTEGVIEELFKQRFPDDPDLPSLLKETPQKTAGDGFGDRRSAGVPRTKRRRPGRRSALVAPASRMSVGEDGLIQITLSFPEPPEDLHVILTKVYLHVRAQGLGFTLLLPRKPVPGKEMRSYKLPDSSSWQIEVQGDPRVGAIENFNVWAASGRDDAVLRSLRPSDVSEAPLAPLEAEAAAVGPAPSRANRGHGGAGGVLDASSAPSPDPRVLPTWVRFNFSVAQCTEFSRVFGWRSEAPRQAEMAVHRVAGLGESAGSQLDVQRLRDHHGSTPPGGAMPHRQHGYGQRQGRGGHHQQAQAPRSSCKRCGHWEFDHKLPGLEWRCSCGAMRRKKGKDKKGKGTDKGDELAKSLADVAARIQARAFPPEATASFAAAVSSVSQAVQPQAPQNSPASLLADAAWRREEANMAYDEPLSAREEAHERPKKADQTLGQRAAMTVTARAFLCRRWCPPVGAGQCLLSFHQRAAAARRRVEFAATVRVREYSRELDGPRGCAVPADGSLVSLRLGRLKGRREAPLAAPRGALLPIEDVAYVPSRDRVRLLRRSMGDHRFHVAWARGRWEMARDRRLRDERRADAGERTLMPRPEDAHERAIPARPGAPSASWMHAVHGPQRFDASLPAFPRAGRQLFAGSRSLSGPP</sequence>
<dbReference type="Gene3D" id="3.40.50.1820">
    <property type="entry name" value="alpha/beta hydrolase"/>
    <property type="match status" value="1"/>
</dbReference>
<comment type="caution">
    <text evidence="2">The sequence shown here is derived from an EMBL/GenBank/DDBJ whole genome shotgun (WGS) entry which is preliminary data.</text>
</comment>
<feature type="region of interest" description="Disordered" evidence="1">
    <location>
        <begin position="610"/>
        <end position="630"/>
    </location>
</feature>
<reference evidence="2" key="1">
    <citation type="submission" date="2023-10" db="EMBL/GenBank/DDBJ databases">
        <authorList>
            <person name="Chen Y."/>
            <person name="Shah S."/>
            <person name="Dougan E. K."/>
            <person name="Thang M."/>
            <person name="Chan C."/>
        </authorList>
    </citation>
    <scope>NUCLEOTIDE SEQUENCE [LARGE SCALE GENOMIC DNA]</scope>
</reference>
<evidence type="ECO:0000256" key="1">
    <source>
        <dbReference type="SAM" id="MobiDB-lite"/>
    </source>
</evidence>
<keyword evidence="3" id="KW-1185">Reference proteome</keyword>
<dbReference type="Proteomes" id="UP001189429">
    <property type="component" value="Unassembled WGS sequence"/>
</dbReference>
<feature type="compositionally biased region" description="Basic and acidic residues" evidence="1">
    <location>
        <begin position="611"/>
        <end position="625"/>
    </location>
</feature>
<protein>
    <recommendedName>
        <fullName evidence="4">Peptidase S9 prolyl oligopeptidase catalytic domain-containing protein</fullName>
    </recommendedName>
</protein>
<feature type="region of interest" description="Disordered" evidence="1">
    <location>
        <begin position="214"/>
        <end position="255"/>
    </location>
</feature>
<organism evidence="2 3">
    <name type="scientific">Prorocentrum cordatum</name>
    <dbReference type="NCBI Taxonomy" id="2364126"/>
    <lineage>
        <taxon>Eukaryota</taxon>
        <taxon>Sar</taxon>
        <taxon>Alveolata</taxon>
        <taxon>Dinophyceae</taxon>
        <taxon>Prorocentrales</taxon>
        <taxon>Prorocentraceae</taxon>
        <taxon>Prorocentrum</taxon>
    </lineage>
</organism>
<feature type="region of interest" description="Disordered" evidence="1">
    <location>
        <begin position="784"/>
        <end position="803"/>
    </location>
</feature>
<name>A0ABN9XT73_9DINO</name>
<feature type="region of interest" description="Disordered" evidence="1">
    <location>
        <begin position="462"/>
        <end position="502"/>
    </location>
</feature>
<proteinExistence type="predicted"/>
<dbReference type="EMBL" id="CAUYUJ010021182">
    <property type="protein sequence ID" value="CAK0903215.1"/>
    <property type="molecule type" value="Genomic_DNA"/>
</dbReference>
<evidence type="ECO:0000313" key="2">
    <source>
        <dbReference type="EMBL" id="CAK0903215.1"/>
    </source>
</evidence>